<feature type="transmembrane region" description="Helical" evidence="8">
    <location>
        <begin position="367"/>
        <end position="386"/>
    </location>
</feature>
<keyword evidence="3" id="KW-1003">Cell membrane</keyword>
<keyword evidence="7 8" id="KW-0472">Membrane</keyword>
<dbReference type="Proteomes" id="UP000295357">
    <property type="component" value="Unassembled WGS sequence"/>
</dbReference>
<evidence type="ECO:0000256" key="6">
    <source>
        <dbReference type="ARBA" id="ARBA00022989"/>
    </source>
</evidence>
<dbReference type="InterPro" id="IPR024989">
    <property type="entry name" value="MFS_assoc_dom"/>
</dbReference>
<feature type="transmembrane region" description="Helical" evidence="8">
    <location>
        <begin position="214"/>
        <end position="235"/>
    </location>
</feature>
<dbReference type="PROSITE" id="PS50850">
    <property type="entry name" value="MFS"/>
    <property type="match status" value="1"/>
</dbReference>
<evidence type="ECO:0000259" key="9">
    <source>
        <dbReference type="PROSITE" id="PS50850"/>
    </source>
</evidence>
<evidence type="ECO:0000256" key="5">
    <source>
        <dbReference type="ARBA" id="ARBA00022692"/>
    </source>
</evidence>
<sequence length="399" mass="43156">MNERAPDTGRSTLGASALLSCAYFAAIGAFNPYAPLWFKELGLSVFAIGVLVSLQSWTRLFAPYAWGALADRSGQRVWIIRVAALASFVAGVGFLLPVGPLGLGLVVFLMFSFNAAIVPLTETVVAARITDEQGNMDARRYGRVRVWGSVGFLASVVLAGWWYQWLGLRVFAATTLVLLSLVVLAAWRLPMQRVRRTEQGTAAPIASVLRRPEVAWFFAGLFLTVLAHSALYAFFSLYLIELGYGKGMVGLLWAVSVGVEIAWFAFQGRLMESASLHRWLLVSALLTALRFAVTAAFGQSLLLLMLAQCLHALTFAVQHTACIALITRYFPGPLRGRGQALYSVLGYGFSGVLGGLGGGWLAQHAGYASVFWAASAMGLLGALCCWRSMRWHEQGSASA</sequence>
<dbReference type="PANTHER" id="PTHR23522">
    <property type="entry name" value="BLL5896 PROTEIN"/>
    <property type="match status" value="1"/>
</dbReference>
<evidence type="ECO:0000256" key="4">
    <source>
        <dbReference type="ARBA" id="ARBA00022519"/>
    </source>
</evidence>
<dbReference type="InterPro" id="IPR036259">
    <property type="entry name" value="MFS_trans_sf"/>
</dbReference>
<dbReference type="GO" id="GO:0030395">
    <property type="term" value="F:lactose binding"/>
    <property type="evidence" value="ECO:0007669"/>
    <property type="project" value="TreeGrafter"/>
</dbReference>
<keyword evidence="5 8" id="KW-0812">Transmembrane</keyword>
<proteinExistence type="predicted"/>
<dbReference type="AlphaFoldDB" id="A0A4R6N424"/>
<dbReference type="InterPro" id="IPR020846">
    <property type="entry name" value="MFS_dom"/>
</dbReference>
<evidence type="ECO:0000256" key="3">
    <source>
        <dbReference type="ARBA" id="ARBA00022475"/>
    </source>
</evidence>
<feature type="transmembrane region" description="Helical" evidence="8">
    <location>
        <begin position="12"/>
        <end position="30"/>
    </location>
</feature>
<gene>
    <name evidence="10" type="ORF">DFR39_104229</name>
</gene>
<dbReference type="OrthoDB" id="9150135at2"/>
<feature type="transmembrane region" description="Helical" evidence="8">
    <location>
        <begin position="102"/>
        <end position="125"/>
    </location>
</feature>
<feature type="transmembrane region" description="Helical" evidence="8">
    <location>
        <begin position="303"/>
        <end position="327"/>
    </location>
</feature>
<reference evidence="10 11" key="1">
    <citation type="submission" date="2019-03" db="EMBL/GenBank/DDBJ databases">
        <title>Genomic Encyclopedia of Type Strains, Phase IV (KMG-IV): sequencing the most valuable type-strain genomes for metagenomic binning, comparative biology and taxonomic classification.</title>
        <authorList>
            <person name="Goeker M."/>
        </authorList>
    </citation>
    <scope>NUCLEOTIDE SEQUENCE [LARGE SCALE GENOMIC DNA]</scope>
    <source>
        <strain evidence="10 11">DSM 25082</strain>
    </source>
</reference>
<comment type="subcellular location">
    <subcellularLocation>
        <location evidence="1">Cell inner membrane</location>
        <topology evidence="1">Multi-pass membrane protein</topology>
    </subcellularLocation>
</comment>
<keyword evidence="6 8" id="KW-1133">Transmembrane helix</keyword>
<dbReference type="SUPFAM" id="SSF103473">
    <property type="entry name" value="MFS general substrate transporter"/>
    <property type="match status" value="1"/>
</dbReference>
<evidence type="ECO:0000256" key="7">
    <source>
        <dbReference type="ARBA" id="ARBA00023136"/>
    </source>
</evidence>
<accession>A0A4R6N424</accession>
<feature type="transmembrane region" description="Helical" evidence="8">
    <location>
        <begin position="78"/>
        <end position="96"/>
    </location>
</feature>
<feature type="transmembrane region" description="Helical" evidence="8">
    <location>
        <begin position="278"/>
        <end position="297"/>
    </location>
</feature>
<dbReference type="GO" id="GO:0005886">
    <property type="term" value="C:plasma membrane"/>
    <property type="evidence" value="ECO:0007669"/>
    <property type="project" value="UniProtKB-SubCell"/>
</dbReference>
<evidence type="ECO:0000313" key="11">
    <source>
        <dbReference type="Proteomes" id="UP000295357"/>
    </source>
</evidence>
<protein>
    <submittedName>
        <fullName evidence="10">PPP family 3-phenylpropionic acid transporter</fullName>
    </submittedName>
</protein>
<dbReference type="GO" id="GO:0015528">
    <property type="term" value="F:lactose:proton symporter activity"/>
    <property type="evidence" value="ECO:0007669"/>
    <property type="project" value="TreeGrafter"/>
</dbReference>
<dbReference type="NCBIfam" id="NF037955">
    <property type="entry name" value="mfs"/>
    <property type="match status" value="1"/>
</dbReference>
<dbReference type="InterPro" id="IPR026032">
    <property type="entry name" value="HcaT-like"/>
</dbReference>
<feature type="transmembrane region" description="Helical" evidence="8">
    <location>
        <begin position="247"/>
        <end position="266"/>
    </location>
</feature>
<name>A0A4R6N424_9BURK</name>
<comment type="caution">
    <text evidence="10">The sequence shown here is derived from an EMBL/GenBank/DDBJ whole genome shotgun (WGS) entry which is preliminary data.</text>
</comment>
<feature type="domain" description="Major facilitator superfamily (MFS) profile" evidence="9">
    <location>
        <begin position="12"/>
        <end position="393"/>
    </location>
</feature>
<evidence type="ECO:0000313" key="10">
    <source>
        <dbReference type="EMBL" id="TDP09666.1"/>
    </source>
</evidence>
<keyword evidence="11" id="KW-1185">Reference proteome</keyword>
<dbReference type="RefSeq" id="WP_133603632.1">
    <property type="nucleotide sequence ID" value="NZ_JAUFPJ010000004.1"/>
</dbReference>
<dbReference type="PIRSF" id="PIRSF004925">
    <property type="entry name" value="HcaT"/>
    <property type="match status" value="1"/>
</dbReference>
<evidence type="ECO:0000256" key="2">
    <source>
        <dbReference type="ARBA" id="ARBA00022448"/>
    </source>
</evidence>
<keyword evidence="4" id="KW-0997">Cell inner membrane</keyword>
<keyword evidence="2" id="KW-0813">Transport</keyword>
<dbReference type="PANTHER" id="PTHR23522:SF10">
    <property type="entry name" value="3-PHENYLPROPIONIC ACID TRANSPORTER-RELATED"/>
    <property type="match status" value="1"/>
</dbReference>
<dbReference type="PROSITE" id="PS51257">
    <property type="entry name" value="PROKAR_LIPOPROTEIN"/>
    <property type="match status" value="1"/>
</dbReference>
<feature type="transmembrane region" description="Helical" evidence="8">
    <location>
        <begin position="146"/>
        <end position="164"/>
    </location>
</feature>
<evidence type="ECO:0000256" key="1">
    <source>
        <dbReference type="ARBA" id="ARBA00004429"/>
    </source>
</evidence>
<dbReference type="Gene3D" id="1.20.1250.20">
    <property type="entry name" value="MFS general substrate transporter like domains"/>
    <property type="match status" value="2"/>
</dbReference>
<evidence type="ECO:0000256" key="8">
    <source>
        <dbReference type="SAM" id="Phobius"/>
    </source>
</evidence>
<feature type="transmembrane region" description="Helical" evidence="8">
    <location>
        <begin position="339"/>
        <end position="361"/>
    </location>
</feature>
<organism evidence="10 11">
    <name type="scientific">Roseateles asaccharophilus</name>
    <dbReference type="NCBI Taxonomy" id="582607"/>
    <lineage>
        <taxon>Bacteria</taxon>
        <taxon>Pseudomonadati</taxon>
        <taxon>Pseudomonadota</taxon>
        <taxon>Betaproteobacteria</taxon>
        <taxon>Burkholderiales</taxon>
        <taxon>Sphaerotilaceae</taxon>
        <taxon>Roseateles</taxon>
    </lineage>
</organism>
<dbReference type="Pfam" id="PF12832">
    <property type="entry name" value="MFS_1_like"/>
    <property type="match status" value="1"/>
</dbReference>
<dbReference type="EMBL" id="SNXE01000004">
    <property type="protein sequence ID" value="TDP09666.1"/>
    <property type="molecule type" value="Genomic_DNA"/>
</dbReference>
<feature type="transmembrane region" description="Helical" evidence="8">
    <location>
        <begin position="170"/>
        <end position="189"/>
    </location>
</feature>